<name>A0A4Y7SSP7_COPMI</name>
<proteinExistence type="predicted"/>
<feature type="non-terminal residue" evidence="2">
    <location>
        <position position="1"/>
    </location>
</feature>
<dbReference type="Gene3D" id="3.30.710.10">
    <property type="entry name" value="Potassium Channel Kv1.1, Chain A"/>
    <property type="match status" value="1"/>
</dbReference>
<dbReference type="EMBL" id="QPFP01000062">
    <property type="protein sequence ID" value="TEB24890.1"/>
    <property type="molecule type" value="Genomic_DNA"/>
</dbReference>
<comment type="caution">
    <text evidence="2">The sequence shown here is derived from an EMBL/GenBank/DDBJ whole genome shotgun (WGS) entry which is preliminary data.</text>
</comment>
<evidence type="ECO:0000313" key="3">
    <source>
        <dbReference type="Proteomes" id="UP000298030"/>
    </source>
</evidence>
<feature type="non-terminal residue" evidence="2">
    <location>
        <position position="174"/>
    </location>
</feature>
<dbReference type="PROSITE" id="PS50097">
    <property type="entry name" value="BTB"/>
    <property type="match status" value="1"/>
</dbReference>
<accession>A0A4Y7SSP7</accession>
<dbReference type="InterPro" id="IPR000210">
    <property type="entry name" value="BTB/POZ_dom"/>
</dbReference>
<dbReference type="OrthoDB" id="2593747at2759"/>
<sequence length="174" mass="19716">YGADEVLEVDDQVFYVPRHGFLQASTVFSDMFTIPQPLAPEVIEGHLERPIILAGYKAKEFKALLKVLYPTSDSFPPCAYFNLSQGEWVDVLKLSTVWLMTKIRLHCIKALSVSDPSNPLHLTTSDKVKLGRAYRVPRWVREGIVELVRLPELSLDSIRELGLETACQIFAIRD</sequence>
<protein>
    <recommendedName>
        <fullName evidence="1">BTB domain-containing protein</fullName>
    </recommendedName>
</protein>
<feature type="domain" description="BTB" evidence="1">
    <location>
        <begin position="3"/>
        <end position="77"/>
    </location>
</feature>
<dbReference type="Proteomes" id="UP000298030">
    <property type="component" value="Unassembled WGS sequence"/>
</dbReference>
<evidence type="ECO:0000259" key="1">
    <source>
        <dbReference type="PROSITE" id="PS50097"/>
    </source>
</evidence>
<dbReference type="Pfam" id="PF00651">
    <property type="entry name" value="BTB"/>
    <property type="match status" value="1"/>
</dbReference>
<dbReference type="STRING" id="71717.A0A4Y7SSP7"/>
<evidence type="ECO:0000313" key="2">
    <source>
        <dbReference type="EMBL" id="TEB24890.1"/>
    </source>
</evidence>
<keyword evidence="3" id="KW-1185">Reference proteome</keyword>
<dbReference type="InterPro" id="IPR011333">
    <property type="entry name" value="SKP1/BTB/POZ_sf"/>
</dbReference>
<reference evidence="2 3" key="1">
    <citation type="journal article" date="2019" name="Nat. Ecol. Evol.">
        <title>Megaphylogeny resolves global patterns of mushroom evolution.</title>
        <authorList>
            <person name="Varga T."/>
            <person name="Krizsan K."/>
            <person name="Foldi C."/>
            <person name="Dima B."/>
            <person name="Sanchez-Garcia M."/>
            <person name="Sanchez-Ramirez S."/>
            <person name="Szollosi G.J."/>
            <person name="Szarkandi J.G."/>
            <person name="Papp V."/>
            <person name="Albert L."/>
            <person name="Andreopoulos W."/>
            <person name="Angelini C."/>
            <person name="Antonin V."/>
            <person name="Barry K.W."/>
            <person name="Bougher N.L."/>
            <person name="Buchanan P."/>
            <person name="Buyck B."/>
            <person name="Bense V."/>
            <person name="Catcheside P."/>
            <person name="Chovatia M."/>
            <person name="Cooper J."/>
            <person name="Damon W."/>
            <person name="Desjardin D."/>
            <person name="Finy P."/>
            <person name="Geml J."/>
            <person name="Haridas S."/>
            <person name="Hughes K."/>
            <person name="Justo A."/>
            <person name="Karasinski D."/>
            <person name="Kautmanova I."/>
            <person name="Kiss B."/>
            <person name="Kocsube S."/>
            <person name="Kotiranta H."/>
            <person name="LaButti K.M."/>
            <person name="Lechner B.E."/>
            <person name="Liimatainen K."/>
            <person name="Lipzen A."/>
            <person name="Lukacs Z."/>
            <person name="Mihaltcheva S."/>
            <person name="Morgado L.N."/>
            <person name="Niskanen T."/>
            <person name="Noordeloos M.E."/>
            <person name="Ohm R.A."/>
            <person name="Ortiz-Santana B."/>
            <person name="Ovrebo C."/>
            <person name="Racz N."/>
            <person name="Riley R."/>
            <person name="Savchenko A."/>
            <person name="Shiryaev A."/>
            <person name="Soop K."/>
            <person name="Spirin V."/>
            <person name="Szebenyi C."/>
            <person name="Tomsovsky M."/>
            <person name="Tulloss R.E."/>
            <person name="Uehling J."/>
            <person name="Grigoriev I.V."/>
            <person name="Vagvolgyi C."/>
            <person name="Papp T."/>
            <person name="Martin F.M."/>
            <person name="Miettinen O."/>
            <person name="Hibbett D.S."/>
            <person name="Nagy L.G."/>
        </authorList>
    </citation>
    <scope>NUCLEOTIDE SEQUENCE [LARGE SCALE GENOMIC DNA]</scope>
    <source>
        <strain evidence="2 3">FP101781</strain>
    </source>
</reference>
<dbReference type="SUPFAM" id="SSF54695">
    <property type="entry name" value="POZ domain"/>
    <property type="match status" value="1"/>
</dbReference>
<organism evidence="2 3">
    <name type="scientific">Coprinellus micaceus</name>
    <name type="common">Glistening ink-cap mushroom</name>
    <name type="synonym">Coprinus micaceus</name>
    <dbReference type="NCBI Taxonomy" id="71717"/>
    <lineage>
        <taxon>Eukaryota</taxon>
        <taxon>Fungi</taxon>
        <taxon>Dikarya</taxon>
        <taxon>Basidiomycota</taxon>
        <taxon>Agaricomycotina</taxon>
        <taxon>Agaricomycetes</taxon>
        <taxon>Agaricomycetidae</taxon>
        <taxon>Agaricales</taxon>
        <taxon>Agaricineae</taxon>
        <taxon>Psathyrellaceae</taxon>
        <taxon>Coprinellus</taxon>
    </lineage>
</organism>
<dbReference type="AlphaFoldDB" id="A0A4Y7SSP7"/>
<gene>
    <name evidence="2" type="ORF">FA13DRAFT_1612810</name>
</gene>